<evidence type="ECO:0000256" key="1">
    <source>
        <dbReference type="ARBA" id="ARBA00004123"/>
    </source>
</evidence>
<sequence length="202" mass="22937">MAKIKNPSHRQVTFSKRRLGLFKKASEICTLCGVEAIIIVFSPGQKIFSFGHPDVESIVNRFLSRTKDEGGVGGQQSSTMRELNMQLTKILDLLEAEKVRGEVFNNLKRNPSQWWWEAPIDTLGLQELEILSASMEDLKKNIANQAIFLEKKTSSASIMDNGNNDVRVSDHQHFDLKSIEAKIEGFSNHDHQFGNFHSQKFF</sequence>
<dbReference type="PANTHER" id="PTHR11945">
    <property type="entry name" value="MADS BOX PROTEIN"/>
    <property type="match status" value="1"/>
</dbReference>
<reference evidence="7" key="1">
    <citation type="journal article" date="2021" name="Nat. Commun.">
        <title>Genomic analyses provide insights into spinach domestication and the genetic basis of agronomic traits.</title>
        <authorList>
            <person name="Cai X."/>
            <person name="Sun X."/>
            <person name="Xu C."/>
            <person name="Sun H."/>
            <person name="Wang X."/>
            <person name="Ge C."/>
            <person name="Zhang Z."/>
            <person name="Wang Q."/>
            <person name="Fei Z."/>
            <person name="Jiao C."/>
            <person name="Wang Q."/>
        </authorList>
    </citation>
    <scope>NUCLEOTIDE SEQUENCE [LARGE SCALE GENOMIC DNA]</scope>
    <source>
        <strain evidence="7">cv. Varoflay</strain>
    </source>
</reference>
<comment type="subcellular location">
    <subcellularLocation>
        <location evidence="1">Nucleus</location>
    </subcellularLocation>
</comment>
<evidence type="ECO:0000256" key="2">
    <source>
        <dbReference type="ARBA" id="ARBA00023015"/>
    </source>
</evidence>
<dbReference type="PANTHER" id="PTHR11945:SF776">
    <property type="entry name" value="AGAMOUS-LIKE 50-RELATED"/>
    <property type="match status" value="1"/>
</dbReference>
<dbReference type="Pfam" id="PF00319">
    <property type="entry name" value="SRF-TF"/>
    <property type="match status" value="1"/>
</dbReference>
<accession>A0A9R0JZX1</accession>
<dbReference type="Proteomes" id="UP000813463">
    <property type="component" value="Chromosome 2"/>
</dbReference>
<dbReference type="GO" id="GO:0005634">
    <property type="term" value="C:nucleus"/>
    <property type="evidence" value="ECO:0007669"/>
    <property type="project" value="UniProtKB-SubCell"/>
</dbReference>
<evidence type="ECO:0000313" key="8">
    <source>
        <dbReference type="RefSeq" id="XP_021852683.1"/>
    </source>
</evidence>
<protein>
    <submittedName>
        <fullName evidence="8">Agamous-like MADS-box protein AGL61</fullName>
    </submittedName>
</protein>
<dbReference type="PRINTS" id="PR00404">
    <property type="entry name" value="MADSDOMAIN"/>
</dbReference>
<dbReference type="GO" id="GO:0000981">
    <property type="term" value="F:DNA-binding transcription factor activity, RNA polymerase II-specific"/>
    <property type="evidence" value="ECO:0000318"/>
    <property type="project" value="GO_Central"/>
</dbReference>
<evidence type="ECO:0000256" key="5">
    <source>
        <dbReference type="ARBA" id="ARBA00023242"/>
    </source>
</evidence>
<keyword evidence="5" id="KW-0539">Nucleus</keyword>
<dbReference type="SMART" id="SM00432">
    <property type="entry name" value="MADS"/>
    <property type="match status" value="1"/>
</dbReference>
<dbReference type="GO" id="GO:0006357">
    <property type="term" value="P:regulation of transcription by RNA polymerase II"/>
    <property type="evidence" value="ECO:0000318"/>
    <property type="project" value="GO_Central"/>
</dbReference>
<dbReference type="GeneID" id="110792181"/>
<evidence type="ECO:0000259" key="6">
    <source>
        <dbReference type="PROSITE" id="PS50066"/>
    </source>
</evidence>
<reference evidence="8" key="2">
    <citation type="submission" date="2025-08" db="UniProtKB">
        <authorList>
            <consortium name="RefSeq"/>
        </authorList>
    </citation>
    <scope>IDENTIFICATION</scope>
    <source>
        <tissue evidence="8">Leaf</tissue>
    </source>
</reference>
<name>A0A9R0JZX1_SPIOL</name>
<dbReference type="RefSeq" id="XP_021852683.1">
    <property type="nucleotide sequence ID" value="XM_021996991.1"/>
</dbReference>
<dbReference type="OrthoDB" id="1898716at2759"/>
<gene>
    <name evidence="8" type="primary">LOC110792181</name>
</gene>
<dbReference type="Gene3D" id="3.40.1810.10">
    <property type="entry name" value="Transcription factor, MADS-box"/>
    <property type="match status" value="1"/>
</dbReference>
<evidence type="ECO:0000313" key="7">
    <source>
        <dbReference type="Proteomes" id="UP000813463"/>
    </source>
</evidence>
<feature type="domain" description="MADS-box" evidence="6">
    <location>
        <begin position="1"/>
        <end position="54"/>
    </location>
</feature>
<keyword evidence="2" id="KW-0805">Transcription regulation</keyword>
<dbReference type="FunFam" id="3.40.1810.10:FF:000006">
    <property type="entry name" value="Agamous-like MADS-box protein AGL62"/>
    <property type="match status" value="1"/>
</dbReference>
<dbReference type="InterPro" id="IPR002100">
    <property type="entry name" value="TF_MADSbox"/>
</dbReference>
<dbReference type="KEGG" id="soe:110792181"/>
<dbReference type="Gene3D" id="6.10.140.920">
    <property type="match status" value="1"/>
</dbReference>
<keyword evidence="3" id="KW-0238">DNA-binding</keyword>
<dbReference type="SUPFAM" id="SSF55455">
    <property type="entry name" value="SRF-like"/>
    <property type="match status" value="1"/>
</dbReference>
<dbReference type="GO" id="GO:0046983">
    <property type="term" value="F:protein dimerization activity"/>
    <property type="evidence" value="ECO:0007669"/>
    <property type="project" value="InterPro"/>
</dbReference>
<dbReference type="GO" id="GO:0000978">
    <property type="term" value="F:RNA polymerase II cis-regulatory region sequence-specific DNA binding"/>
    <property type="evidence" value="ECO:0000318"/>
    <property type="project" value="GO_Central"/>
</dbReference>
<evidence type="ECO:0000256" key="3">
    <source>
        <dbReference type="ARBA" id="ARBA00023125"/>
    </source>
</evidence>
<dbReference type="PROSITE" id="PS50066">
    <property type="entry name" value="MADS_BOX_2"/>
    <property type="match status" value="1"/>
</dbReference>
<organism evidence="7 8">
    <name type="scientific">Spinacia oleracea</name>
    <name type="common">Spinach</name>
    <dbReference type="NCBI Taxonomy" id="3562"/>
    <lineage>
        <taxon>Eukaryota</taxon>
        <taxon>Viridiplantae</taxon>
        <taxon>Streptophyta</taxon>
        <taxon>Embryophyta</taxon>
        <taxon>Tracheophyta</taxon>
        <taxon>Spermatophyta</taxon>
        <taxon>Magnoliopsida</taxon>
        <taxon>eudicotyledons</taxon>
        <taxon>Gunneridae</taxon>
        <taxon>Pentapetalae</taxon>
        <taxon>Caryophyllales</taxon>
        <taxon>Chenopodiaceae</taxon>
        <taxon>Chenopodioideae</taxon>
        <taxon>Anserineae</taxon>
        <taxon>Spinacia</taxon>
    </lineage>
</organism>
<dbReference type="AlphaFoldDB" id="A0A9R0JZX1"/>
<proteinExistence type="predicted"/>
<keyword evidence="4" id="KW-0804">Transcription</keyword>
<evidence type="ECO:0000256" key="4">
    <source>
        <dbReference type="ARBA" id="ARBA00023163"/>
    </source>
</evidence>
<dbReference type="InterPro" id="IPR036879">
    <property type="entry name" value="TF_MADSbox_sf"/>
</dbReference>
<keyword evidence="7" id="KW-1185">Reference proteome</keyword>